<dbReference type="GeneID" id="110213674"/>
<reference evidence="9" key="1">
    <citation type="submission" date="2025-08" db="UniProtKB">
        <authorList>
            <consortium name="RefSeq"/>
        </authorList>
    </citation>
    <scope>IDENTIFICATION</scope>
    <source>
        <tissue evidence="9">Spleen</tissue>
    </source>
</reference>
<evidence type="ECO:0000313" key="9">
    <source>
        <dbReference type="RefSeq" id="XP_020849726.1"/>
    </source>
</evidence>
<name>A0A6P5L2A2_PHACI</name>
<dbReference type="SMART" id="SM00336">
    <property type="entry name" value="BBOX"/>
    <property type="match status" value="1"/>
</dbReference>
<dbReference type="Pfam" id="PF15227">
    <property type="entry name" value="zf-C3HC4_4"/>
    <property type="match status" value="1"/>
</dbReference>
<dbReference type="PROSITE" id="PS50089">
    <property type="entry name" value="ZF_RING_2"/>
    <property type="match status" value="1"/>
</dbReference>
<dbReference type="Pfam" id="PF00643">
    <property type="entry name" value="zf-B_box"/>
    <property type="match status" value="1"/>
</dbReference>
<dbReference type="Proteomes" id="UP000515140">
    <property type="component" value="Unplaced"/>
</dbReference>
<dbReference type="InterPro" id="IPR001841">
    <property type="entry name" value="Znf_RING"/>
</dbReference>
<dbReference type="InterPro" id="IPR017907">
    <property type="entry name" value="Znf_RING_CS"/>
</dbReference>
<accession>A0A6P5L2A2</accession>
<proteinExistence type="predicted"/>
<feature type="domain" description="RING-type" evidence="6">
    <location>
        <begin position="16"/>
        <end position="57"/>
    </location>
</feature>
<dbReference type="GO" id="GO:0008270">
    <property type="term" value="F:zinc ion binding"/>
    <property type="evidence" value="ECO:0007669"/>
    <property type="project" value="UniProtKB-KW"/>
</dbReference>
<evidence type="ECO:0000256" key="1">
    <source>
        <dbReference type="ARBA" id="ARBA00022723"/>
    </source>
</evidence>
<keyword evidence="5" id="KW-0175">Coiled coil</keyword>
<dbReference type="InParanoid" id="A0A6P5L2A2"/>
<dbReference type="Gene3D" id="3.30.160.60">
    <property type="entry name" value="Classic Zinc Finger"/>
    <property type="match status" value="1"/>
</dbReference>
<feature type="coiled-coil region" evidence="5">
    <location>
        <begin position="132"/>
        <end position="166"/>
    </location>
</feature>
<dbReference type="InterPro" id="IPR013083">
    <property type="entry name" value="Znf_RING/FYVE/PHD"/>
</dbReference>
<sequence length="300" mass="35444">MAGIHLAEHFKEELTCPVCMDYFRNPVTLGCGHSFCHSCLLDSWGEDDRPCPCPLCKRDFQMRNLESNHRLWKLASIGQKLRPYLLQLEEEKITCERHQEEKKLFCETDQFFLCVYCFQSQEHIRHTVHTVKKAAEDSRDKLQKALDLLRKEVETVQNMLAEERKKGKIWKEEVQTWKETMIAEYTRFHELLKKEEKLHFHIMAKQESEDLKNIRENETRLSQHLHSLREVIMDIEQYSWKTNSQLLQVVGGTLTRCESLLGHSPETATISAIIFQNTMMWEMLKCFKGEENGIPMTIRP</sequence>
<evidence type="ECO:0000259" key="7">
    <source>
        <dbReference type="PROSITE" id="PS50119"/>
    </source>
</evidence>
<evidence type="ECO:0000256" key="4">
    <source>
        <dbReference type="PROSITE-ProRule" id="PRU00024"/>
    </source>
</evidence>
<gene>
    <name evidence="9" type="primary">LOC110213674</name>
</gene>
<evidence type="ECO:0000313" key="8">
    <source>
        <dbReference type="Proteomes" id="UP000515140"/>
    </source>
</evidence>
<dbReference type="SMART" id="SM00184">
    <property type="entry name" value="RING"/>
    <property type="match status" value="1"/>
</dbReference>
<evidence type="ECO:0000259" key="6">
    <source>
        <dbReference type="PROSITE" id="PS50089"/>
    </source>
</evidence>
<dbReference type="InterPro" id="IPR050143">
    <property type="entry name" value="TRIM/RBCC"/>
</dbReference>
<keyword evidence="2 4" id="KW-0863">Zinc-finger</keyword>
<evidence type="ECO:0000256" key="5">
    <source>
        <dbReference type="SAM" id="Coils"/>
    </source>
</evidence>
<dbReference type="PROSITE" id="PS00518">
    <property type="entry name" value="ZF_RING_1"/>
    <property type="match status" value="1"/>
</dbReference>
<keyword evidence="8" id="KW-1185">Reference proteome</keyword>
<protein>
    <submittedName>
        <fullName evidence="9">Probable E3 ubiquitin-protein ligase TRIML1</fullName>
    </submittedName>
</protein>
<dbReference type="AlphaFoldDB" id="A0A6P5L2A2"/>
<dbReference type="KEGG" id="pcw:110213674"/>
<dbReference type="PANTHER" id="PTHR24103">
    <property type="entry name" value="E3 UBIQUITIN-PROTEIN LIGASE TRIM"/>
    <property type="match status" value="1"/>
</dbReference>
<dbReference type="Gene3D" id="3.30.40.10">
    <property type="entry name" value="Zinc/RING finger domain, C3HC4 (zinc finger)"/>
    <property type="match status" value="1"/>
</dbReference>
<keyword evidence="3" id="KW-0862">Zinc</keyword>
<organism evidence="8 9">
    <name type="scientific">Phascolarctos cinereus</name>
    <name type="common">Koala</name>
    <dbReference type="NCBI Taxonomy" id="38626"/>
    <lineage>
        <taxon>Eukaryota</taxon>
        <taxon>Metazoa</taxon>
        <taxon>Chordata</taxon>
        <taxon>Craniata</taxon>
        <taxon>Vertebrata</taxon>
        <taxon>Euteleostomi</taxon>
        <taxon>Mammalia</taxon>
        <taxon>Metatheria</taxon>
        <taxon>Diprotodontia</taxon>
        <taxon>Phascolarctidae</taxon>
        <taxon>Phascolarctos</taxon>
    </lineage>
</organism>
<dbReference type="RefSeq" id="XP_020849726.1">
    <property type="nucleotide sequence ID" value="XM_020994067.1"/>
</dbReference>
<dbReference type="InterPro" id="IPR000315">
    <property type="entry name" value="Znf_B-box"/>
</dbReference>
<evidence type="ECO:0000256" key="3">
    <source>
        <dbReference type="ARBA" id="ARBA00022833"/>
    </source>
</evidence>
<feature type="domain" description="B box-type" evidence="7">
    <location>
        <begin position="90"/>
        <end position="131"/>
    </location>
</feature>
<dbReference type="PROSITE" id="PS50119">
    <property type="entry name" value="ZF_BBOX"/>
    <property type="match status" value="1"/>
</dbReference>
<dbReference type="SUPFAM" id="SSF57850">
    <property type="entry name" value="RING/U-box"/>
    <property type="match status" value="1"/>
</dbReference>
<evidence type="ECO:0000256" key="2">
    <source>
        <dbReference type="ARBA" id="ARBA00022771"/>
    </source>
</evidence>
<keyword evidence="1" id="KW-0479">Metal-binding</keyword>
<dbReference type="SUPFAM" id="SSF57845">
    <property type="entry name" value="B-box zinc-binding domain"/>
    <property type="match status" value="1"/>
</dbReference>